<reference evidence="3 4" key="1">
    <citation type="submission" date="2019-10" db="EMBL/GenBank/DDBJ databases">
        <title>Whole-genome sequence of the purple nonsulfur photosynthetic bacterium Rhodocyclus tenuis.</title>
        <authorList>
            <person name="Kyndt J.A."/>
            <person name="Meyer T.E."/>
        </authorList>
    </citation>
    <scope>NUCLEOTIDE SEQUENCE [LARGE SCALE GENOMIC DNA]</scope>
    <source>
        <strain evidence="3 4">DSM 110</strain>
    </source>
</reference>
<comment type="caution">
    <text evidence="3">The sequence shown here is derived from an EMBL/GenBank/DDBJ whole genome shotgun (WGS) entry which is preliminary data.</text>
</comment>
<keyword evidence="1" id="KW-0732">Signal</keyword>
<dbReference type="EMBL" id="WIXJ01000002">
    <property type="protein sequence ID" value="MQY51024.1"/>
    <property type="molecule type" value="Genomic_DNA"/>
</dbReference>
<evidence type="ECO:0000313" key="4">
    <source>
        <dbReference type="Proteomes" id="UP000480275"/>
    </source>
</evidence>
<dbReference type="NCBIfam" id="NF035944">
    <property type="entry name" value="PEPxxWA-CTERM"/>
    <property type="match status" value="1"/>
</dbReference>
<organism evidence="3 4">
    <name type="scientific">Rhodocyclus tenuis</name>
    <name type="common">Rhodospirillum tenue</name>
    <dbReference type="NCBI Taxonomy" id="1066"/>
    <lineage>
        <taxon>Bacteria</taxon>
        <taxon>Pseudomonadati</taxon>
        <taxon>Pseudomonadota</taxon>
        <taxon>Betaproteobacteria</taxon>
        <taxon>Rhodocyclales</taxon>
        <taxon>Rhodocyclaceae</taxon>
        <taxon>Rhodocyclus</taxon>
    </lineage>
</organism>
<dbReference type="InterPro" id="IPR013424">
    <property type="entry name" value="Ice-binding_C"/>
</dbReference>
<feature type="chain" id="PRO_5026896161" evidence="1">
    <location>
        <begin position="31"/>
        <end position="177"/>
    </location>
</feature>
<dbReference type="Proteomes" id="UP000480275">
    <property type="component" value="Unassembled WGS sequence"/>
</dbReference>
<accession>A0A6L5JWN0</accession>
<dbReference type="OrthoDB" id="6399769at2"/>
<proteinExistence type="predicted"/>
<sequence>MTHSLRKKAVGVAVMLGLAAASLAPLQASATTYDLGVNPSFADTVTYKVKGTFEDLFTFTLNPAADLAAQGVALNFTKFSNITGGTFQLFSGIPGSKQATSIGTSVSLNNIEHDYFKLSSGDYFFNVRGKVDGTGGGSYIFSLVATPVPEPGEWALLLSGLGLIGTMIRRRSRSLGA</sequence>
<dbReference type="Pfam" id="PF07589">
    <property type="entry name" value="PEP-CTERM"/>
    <property type="match status" value="1"/>
</dbReference>
<name>A0A6L5JWN0_RHOTE</name>
<gene>
    <name evidence="3" type="ORF">GHK24_04425</name>
</gene>
<dbReference type="NCBIfam" id="TIGR02595">
    <property type="entry name" value="PEP_CTERM"/>
    <property type="match status" value="1"/>
</dbReference>
<feature type="signal peptide" evidence="1">
    <location>
        <begin position="1"/>
        <end position="30"/>
    </location>
</feature>
<evidence type="ECO:0000256" key="1">
    <source>
        <dbReference type="SAM" id="SignalP"/>
    </source>
</evidence>
<dbReference type="AlphaFoldDB" id="A0A6L5JWN0"/>
<feature type="domain" description="Ice-binding protein C-terminal" evidence="2">
    <location>
        <begin position="147"/>
        <end position="171"/>
    </location>
</feature>
<protein>
    <submittedName>
        <fullName evidence="3">PEPxxWA-CTERM sorting domain-containing protein</fullName>
    </submittedName>
</protein>
<evidence type="ECO:0000259" key="2">
    <source>
        <dbReference type="Pfam" id="PF07589"/>
    </source>
</evidence>
<dbReference type="NCBIfam" id="NF038126">
    <property type="entry name" value="PEP_CTERM_FxDxF"/>
    <property type="match status" value="1"/>
</dbReference>
<evidence type="ECO:0000313" key="3">
    <source>
        <dbReference type="EMBL" id="MQY51024.1"/>
    </source>
</evidence>